<dbReference type="GO" id="GO:0005737">
    <property type="term" value="C:cytoplasm"/>
    <property type="evidence" value="ECO:0007669"/>
    <property type="project" value="UniProtKB-SubCell"/>
</dbReference>
<evidence type="ECO:0000313" key="9">
    <source>
        <dbReference type="EMBL" id="KHD86451.1"/>
    </source>
</evidence>
<reference evidence="10 12" key="2">
    <citation type="submission" date="2020-02" db="EMBL/GenBank/DDBJ databases">
        <authorList>
            <person name="Feng H."/>
        </authorList>
    </citation>
    <scope>NUCLEOTIDE SEQUENCE [LARGE SCALE GENOMIC DNA]</scope>
    <source>
        <strain evidence="10 12">Gsoil 114</strain>
    </source>
</reference>
<comment type="subunit">
    <text evidence="3 7">Homodimer.</text>
</comment>
<evidence type="ECO:0000256" key="3">
    <source>
        <dbReference type="ARBA" id="ARBA00011738"/>
    </source>
</evidence>
<dbReference type="PANTHER" id="PTHR42930:SF3">
    <property type="entry name" value="PHOSPHATE-SPECIFIC TRANSPORT SYSTEM ACCESSORY PROTEIN PHOU"/>
    <property type="match status" value="1"/>
</dbReference>
<dbReference type="FunFam" id="1.20.58.220:FF:000004">
    <property type="entry name" value="Phosphate-specific transport system accessory protein PhoU"/>
    <property type="match status" value="1"/>
</dbReference>
<evidence type="ECO:0000256" key="4">
    <source>
        <dbReference type="ARBA" id="ARBA00022448"/>
    </source>
</evidence>
<dbReference type="AlphaFoldDB" id="A0A0A6VFU3"/>
<comment type="similarity">
    <text evidence="2 7">Belongs to the PhoU family.</text>
</comment>
<dbReference type="GO" id="GO:0006817">
    <property type="term" value="P:phosphate ion transport"/>
    <property type="evidence" value="ECO:0007669"/>
    <property type="project" value="UniProtKB-KW"/>
</dbReference>
<dbReference type="InterPro" id="IPR028366">
    <property type="entry name" value="PhoU"/>
</dbReference>
<dbReference type="PANTHER" id="PTHR42930">
    <property type="entry name" value="PHOSPHATE-SPECIFIC TRANSPORT SYSTEM ACCESSORY PROTEIN PHOU"/>
    <property type="match status" value="1"/>
</dbReference>
<comment type="function">
    <text evidence="7">Plays a role in the regulation of phosphate uptake.</text>
</comment>
<gene>
    <name evidence="10" type="primary">phoU</name>
    <name evidence="10" type="ORF">G4D61_04350</name>
    <name evidence="9" type="ORF">NG54_02905</name>
</gene>
<keyword evidence="12" id="KW-1185">Reference proteome</keyword>
<dbReference type="EMBL" id="JAAIWK010000004">
    <property type="protein sequence ID" value="NEY19198.1"/>
    <property type="molecule type" value="Genomic_DNA"/>
</dbReference>
<evidence type="ECO:0000313" key="11">
    <source>
        <dbReference type="Proteomes" id="UP000030588"/>
    </source>
</evidence>
<comment type="subcellular location">
    <subcellularLocation>
        <location evidence="1 7">Cytoplasm</location>
    </subcellularLocation>
</comment>
<evidence type="ECO:0000256" key="6">
    <source>
        <dbReference type="ARBA" id="ARBA00022592"/>
    </source>
</evidence>
<keyword evidence="4 7" id="KW-0813">Transport</keyword>
<dbReference type="EMBL" id="JRUN01000005">
    <property type="protein sequence ID" value="KHD86451.1"/>
    <property type="molecule type" value="Genomic_DNA"/>
</dbReference>
<evidence type="ECO:0000313" key="12">
    <source>
        <dbReference type="Proteomes" id="UP000476934"/>
    </source>
</evidence>
<evidence type="ECO:0000256" key="1">
    <source>
        <dbReference type="ARBA" id="ARBA00004496"/>
    </source>
</evidence>
<dbReference type="GO" id="GO:0030643">
    <property type="term" value="P:intracellular phosphate ion homeostasis"/>
    <property type="evidence" value="ECO:0007669"/>
    <property type="project" value="InterPro"/>
</dbReference>
<comment type="caution">
    <text evidence="9">The sequence shown here is derived from an EMBL/GenBank/DDBJ whole genome shotgun (WGS) entry which is preliminary data.</text>
</comment>
<keyword evidence="5 7" id="KW-0963">Cytoplasm</keyword>
<name>A0A0A6VFU3_9BACI</name>
<accession>A0A0A6VFU3</accession>
<dbReference type="RefSeq" id="WP_025727151.1">
    <property type="nucleotide sequence ID" value="NZ_JAAIWK010000004.1"/>
</dbReference>
<evidence type="ECO:0000256" key="7">
    <source>
        <dbReference type="PIRNR" id="PIRNR003107"/>
    </source>
</evidence>
<keyword evidence="6 7" id="KW-0592">Phosphate transport</keyword>
<dbReference type="OrthoDB" id="9814256at2"/>
<evidence type="ECO:0000256" key="2">
    <source>
        <dbReference type="ARBA" id="ARBA00008107"/>
    </source>
</evidence>
<feature type="domain" description="PhoU" evidence="8">
    <location>
        <begin position="19"/>
        <end position="104"/>
    </location>
</feature>
<reference evidence="10 12" key="3">
    <citation type="submission" date="2020-03" db="EMBL/GenBank/DDBJ databases">
        <title>Bacillus aquiflavi sp. nov., isolated from yellow water of strong flavor Chinese baijiu in Yibin region of China.</title>
        <authorList>
            <person name="Xie J."/>
        </authorList>
    </citation>
    <scope>NUCLEOTIDE SEQUENCE [LARGE SCALE GENOMIC DNA]</scope>
    <source>
        <strain evidence="10 12">Gsoil 114</strain>
    </source>
</reference>
<dbReference type="GO" id="GO:0045936">
    <property type="term" value="P:negative regulation of phosphate metabolic process"/>
    <property type="evidence" value="ECO:0007669"/>
    <property type="project" value="InterPro"/>
</dbReference>
<dbReference type="NCBIfam" id="TIGR02135">
    <property type="entry name" value="phoU_full"/>
    <property type="match status" value="1"/>
</dbReference>
<dbReference type="Proteomes" id="UP000030588">
    <property type="component" value="Unassembled WGS sequence"/>
</dbReference>
<organism evidence="9 11">
    <name type="scientific">Heyndrickxia ginsengihumi</name>
    <dbReference type="NCBI Taxonomy" id="363870"/>
    <lineage>
        <taxon>Bacteria</taxon>
        <taxon>Bacillati</taxon>
        <taxon>Bacillota</taxon>
        <taxon>Bacilli</taxon>
        <taxon>Bacillales</taxon>
        <taxon>Bacillaceae</taxon>
        <taxon>Heyndrickxia</taxon>
    </lineage>
</organism>
<dbReference type="SUPFAM" id="SSF109755">
    <property type="entry name" value="PhoU-like"/>
    <property type="match status" value="1"/>
</dbReference>
<dbReference type="InterPro" id="IPR026022">
    <property type="entry name" value="PhoU_dom"/>
</dbReference>
<sequence>MVRRMFEDRLLELHETLFKMGLLVEEAIYKSVQSFIEKDSTIANEVILEDQKINDFEIEIEKKCFELIATQQPVGKDLRLIATMLKVSTDLERIGDHAVSIAKTTGTLRYEPAIHMYTQIQEMANTVKSMVHEGLDAFIALDETKAIEVSKRDDDIDRDFKLTFSELVELMKHDQSNIQQASYLLLVVQHLERIGDYVTNVCEWIVYLKTGSLVDLN</sequence>
<dbReference type="PIRSF" id="PIRSF003107">
    <property type="entry name" value="PhoU"/>
    <property type="match status" value="1"/>
</dbReference>
<dbReference type="STRING" id="363870.NG54_02905"/>
<dbReference type="Pfam" id="PF01895">
    <property type="entry name" value="PhoU"/>
    <property type="match status" value="2"/>
</dbReference>
<dbReference type="Gene3D" id="1.20.58.220">
    <property type="entry name" value="Phosphate transport system protein phou homolog 2, domain 2"/>
    <property type="match status" value="1"/>
</dbReference>
<feature type="domain" description="PhoU" evidence="8">
    <location>
        <begin position="120"/>
        <end position="205"/>
    </location>
</feature>
<evidence type="ECO:0000313" key="10">
    <source>
        <dbReference type="EMBL" id="NEY19198.1"/>
    </source>
</evidence>
<reference evidence="9 11" key="1">
    <citation type="submission" date="2014-10" db="EMBL/GenBank/DDBJ databases">
        <title>Draft genome of phytase producing Bacillus ginsengihumi strain M2.11.</title>
        <authorList>
            <person name="Toymentseva A."/>
            <person name="Boulygina E.A."/>
            <person name="Kazakov S.V."/>
            <person name="Kayumov I."/>
            <person name="Suleimanova A.D."/>
            <person name="Mardanova A.M."/>
            <person name="Maria S.N."/>
            <person name="Sergey M.Y."/>
            <person name="Sharipova M.R."/>
        </authorList>
    </citation>
    <scope>NUCLEOTIDE SEQUENCE [LARGE SCALE GENOMIC DNA]</scope>
    <source>
        <strain evidence="9 11">M2.11</strain>
    </source>
</reference>
<protein>
    <recommendedName>
        <fullName evidence="7">Phosphate-specific transport system accessory protein PhoU</fullName>
    </recommendedName>
</protein>
<evidence type="ECO:0000256" key="5">
    <source>
        <dbReference type="ARBA" id="ARBA00022490"/>
    </source>
</evidence>
<proteinExistence type="inferred from homology"/>
<dbReference type="InterPro" id="IPR038078">
    <property type="entry name" value="PhoU-like_sf"/>
</dbReference>
<evidence type="ECO:0000259" key="8">
    <source>
        <dbReference type="Pfam" id="PF01895"/>
    </source>
</evidence>
<dbReference type="Proteomes" id="UP000476934">
    <property type="component" value="Unassembled WGS sequence"/>
</dbReference>